<organism evidence="1 2">
    <name type="scientific">Nocardioides immobilis</name>
    <dbReference type="NCBI Taxonomy" id="2049295"/>
    <lineage>
        <taxon>Bacteria</taxon>
        <taxon>Bacillati</taxon>
        <taxon>Actinomycetota</taxon>
        <taxon>Actinomycetes</taxon>
        <taxon>Propionibacteriales</taxon>
        <taxon>Nocardioidaceae</taxon>
        <taxon>Nocardioides</taxon>
    </lineage>
</organism>
<dbReference type="Proteomes" id="UP000283644">
    <property type="component" value="Unassembled WGS sequence"/>
</dbReference>
<dbReference type="PANTHER" id="PTHR30528:SF0">
    <property type="entry name" value="CYTOPLASMIC PROTEIN"/>
    <property type="match status" value="1"/>
</dbReference>
<dbReference type="InterPro" id="IPR009351">
    <property type="entry name" value="AlkZ-like"/>
</dbReference>
<dbReference type="RefSeq" id="WP_118922733.1">
    <property type="nucleotide sequence ID" value="NZ_QXGH01000009.1"/>
</dbReference>
<name>A0A417Y934_9ACTN</name>
<dbReference type="AlphaFoldDB" id="A0A417Y934"/>
<evidence type="ECO:0000313" key="2">
    <source>
        <dbReference type="Proteomes" id="UP000283644"/>
    </source>
</evidence>
<gene>
    <name evidence="1" type="ORF">D0Z08_02170</name>
</gene>
<dbReference type="Pfam" id="PF06224">
    <property type="entry name" value="AlkZ-like"/>
    <property type="match status" value="1"/>
</dbReference>
<dbReference type="PANTHER" id="PTHR30528">
    <property type="entry name" value="CYTOPLASMIC PROTEIN"/>
    <property type="match status" value="1"/>
</dbReference>
<protein>
    <submittedName>
        <fullName evidence="1">Winged helix-turn-helix domain-containing protein</fullName>
    </submittedName>
</protein>
<comment type="caution">
    <text evidence="1">The sequence shown here is derived from an EMBL/GenBank/DDBJ whole genome shotgun (WGS) entry which is preliminary data.</text>
</comment>
<proteinExistence type="predicted"/>
<dbReference type="OrthoDB" id="9787207at2"/>
<dbReference type="EMBL" id="QXGH01000009">
    <property type="protein sequence ID" value="RHW28976.1"/>
    <property type="molecule type" value="Genomic_DNA"/>
</dbReference>
<reference evidence="1 2" key="1">
    <citation type="submission" date="2018-09" db="EMBL/GenBank/DDBJ databases">
        <title>Genome sequencing of Nocardioides immobilis CCTCC AB 2017083 for comparison to Nocardioides silvaticus.</title>
        <authorList>
            <person name="Li C."/>
            <person name="Wang G."/>
        </authorList>
    </citation>
    <scope>NUCLEOTIDE SEQUENCE [LARGE SCALE GENOMIC DNA]</scope>
    <source>
        <strain evidence="1 2">CCTCC AB 2017083</strain>
    </source>
</reference>
<evidence type="ECO:0000313" key="1">
    <source>
        <dbReference type="EMBL" id="RHW28976.1"/>
    </source>
</evidence>
<accession>A0A417Y934</accession>
<sequence>MQSLSLAQARRIALAAQGFADKRHEVPTMRTFQRTLARTGVLQVDSVNVLQRAHYMPLYSRMGPYDVDLLRRASEGRPRRVVEYWAHVQAFMPVERWPVMRFRMAHYADREFKWWPGIEPMLRQQVLKEVESRGPLTARDLDDGTPRVKGNWGWNWSAARKALDLLYMTGELAIAGRNGQFEVRYDLPERVLPPEVLAAPALTEDEAVLELVRRAARSHGVASANCLADYYRIKVAPARAAAEELVAAGELERVSVEGWRRPAYLHRDARLPRRVGARALLSPFDPVVWERDRSEALFDFHYRIEIYTPAAKRVHGYYVLPFLLGDRVVARVDLKADRATGVLLVKGAYAEPAAPPGTAAELAAELWQLAGWLGLDDVVVAPRGDLAPALAAEVDAGEAVASG</sequence>
<keyword evidence="2" id="KW-1185">Reference proteome</keyword>